<keyword evidence="20" id="KW-1185">Reference proteome</keyword>
<accession>A0A1N7NL50</accession>
<dbReference type="Pfam" id="PF05193">
    <property type="entry name" value="Peptidase_M16_C"/>
    <property type="match status" value="1"/>
</dbReference>
<dbReference type="FunFam" id="3.30.830.10:FF:000005">
    <property type="entry name" value="nardilysin isoform X1"/>
    <property type="match status" value="1"/>
</dbReference>
<dbReference type="GO" id="GO:0046872">
    <property type="term" value="F:metal ion binding"/>
    <property type="evidence" value="ECO:0007669"/>
    <property type="project" value="UniProtKB-KW"/>
</dbReference>
<keyword evidence="9" id="KW-0862">Zinc</keyword>
<evidence type="ECO:0000256" key="13">
    <source>
        <dbReference type="ARBA" id="ARBA00033450"/>
    </source>
</evidence>
<reference evidence="20" key="1">
    <citation type="submission" date="2017-01" db="EMBL/GenBank/DDBJ databases">
        <authorList>
            <person name="Varghese N."/>
            <person name="Submissions S."/>
        </authorList>
    </citation>
    <scope>NUCLEOTIDE SEQUENCE [LARGE SCALE GENOMIC DNA]</scope>
    <source>
        <strain evidence="20">DSM 22306</strain>
    </source>
</reference>
<dbReference type="PROSITE" id="PS00143">
    <property type="entry name" value="INSULINASE"/>
    <property type="match status" value="1"/>
</dbReference>
<evidence type="ECO:0000256" key="8">
    <source>
        <dbReference type="ARBA" id="ARBA00022801"/>
    </source>
</evidence>
<evidence type="ECO:0000256" key="2">
    <source>
        <dbReference type="ARBA" id="ARBA00002184"/>
    </source>
</evidence>
<gene>
    <name evidence="19" type="ORF">SAMN05421760_11026</name>
</gene>
<evidence type="ECO:0000256" key="12">
    <source>
        <dbReference type="ARBA" id="ARBA00031184"/>
    </source>
</evidence>
<dbReference type="PANTHER" id="PTHR43690:SF18">
    <property type="entry name" value="INSULIN-DEGRADING ENZYME-RELATED"/>
    <property type="match status" value="1"/>
</dbReference>
<keyword evidence="8" id="KW-0378">Hydrolase</keyword>
<keyword evidence="7" id="KW-0479">Metal-binding</keyword>
<evidence type="ECO:0000256" key="6">
    <source>
        <dbReference type="ARBA" id="ARBA00022670"/>
    </source>
</evidence>
<evidence type="ECO:0000256" key="14">
    <source>
        <dbReference type="RuleBase" id="RU004447"/>
    </source>
</evidence>
<dbReference type="InterPro" id="IPR001431">
    <property type="entry name" value="Pept_M16_Zn_BS"/>
</dbReference>
<dbReference type="OrthoDB" id="9811314at2"/>
<feature type="domain" description="Peptidase M16 C-terminal" evidence="16">
    <location>
        <begin position="211"/>
        <end position="387"/>
    </location>
</feature>
<name>A0A1N7NL50_9GAMM</name>
<dbReference type="Pfam" id="PF22456">
    <property type="entry name" value="PqqF-like_C_4"/>
    <property type="match status" value="1"/>
</dbReference>
<keyword evidence="6" id="KW-0645">Protease</keyword>
<evidence type="ECO:0000259" key="17">
    <source>
        <dbReference type="Pfam" id="PF16187"/>
    </source>
</evidence>
<organism evidence="19 20">
    <name type="scientific">Neptunomonas antarctica</name>
    <dbReference type="NCBI Taxonomy" id="619304"/>
    <lineage>
        <taxon>Bacteria</taxon>
        <taxon>Pseudomonadati</taxon>
        <taxon>Pseudomonadota</taxon>
        <taxon>Gammaproteobacteria</taxon>
        <taxon>Oceanospirillales</taxon>
        <taxon>Oceanospirillaceae</taxon>
        <taxon>Neptunomonas</taxon>
    </lineage>
</organism>
<dbReference type="EC" id="3.4.24.55" evidence="4"/>
<keyword evidence="10" id="KW-0482">Metalloprotease</keyword>
<dbReference type="AlphaFoldDB" id="A0A1N7NL50"/>
<evidence type="ECO:0000256" key="1">
    <source>
        <dbReference type="ARBA" id="ARBA00001947"/>
    </source>
</evidence>
<evidence type="ECO:0000259" key="15">
    <source>
        <dbReference type="Pfam" id="PF00675"/>
    </source>
</evidence>
<dbReference type="Gene3D" id="3.30.830.10">
    <property type="entry name" value="Metalloenzyme, LuxS/M16 peptidase-like"/>
    <property type="match status" value="4"/>
</dbReference>
<evidence type="ECO:0000313" key="20">
    <source>
        <dbReference type="Proteomes" id="UP000185999"/>
    </source>
</evidence>
<comment type="cofactor">
    <cofactor evidence="1">
        <name>Zn(2+)</name>
        <dbReference type="ChEBI" id="CHEBI:29105"/>
    </cofactor>
</comment>
<dbReference type="GO" id="GO:0005737">
    <property type="term" value="C:cytoplasm"/>
    <property type="evidence" value="ECO:0007669"/>
    <property type="project" value="UniProtKB-ARBA"/>
</dbReference>
<dbReference type="Pfam" id="PF00675">
    <property type="entry name" value="Peptidase_M16"/>
    <property type="match status" value="1"/>
</dbReference>
<dbReference type="InterPro" id="IPR054734">
    <property type="entry name" value="PqqF-like_C_4"/>
</dbReference>
<proteinExistence type="inferred from homology"/>
<evidence type="ECO:0000256" key="9">
    <source>
        <dbReference type="ARBA" id="ARBA00022833"/>
    </source>
</evidence>
<comment type="similarity">
    <text evidence="3 14">Belongs to the peptidase M16 family.</text>
</comment>
<evidence type="ECO:0000256" key="4">
    <source>
        <dbReference type="ARBA" id="ARBA00012449"/>
    </source>
</evidence>
<protein>
    <recommendedName>
        <fullName evidence="5">Protease 3</fullName>
        <ecNumber evidence="4">3.4.24.55</ecNumber>
    </recommendedName>
    <alternativeName>
        <fullName evidence="13">Pitrilysin</fullName>
    </alternativeName>
    <alternativeName>
        <fullName evidence="12">Protease III</fullName>
    </alternativeName>
    <alternativeName>
        <fullName evidence="11">Protease pi</fullName>
    </alternativeName>
</protein>
<dbReference type="InterPro" id="IPR011765">
    <property type="entry name" value="Pept_M16_N"/>
</dbReference>
<dbReference type="InterPro" id="IPR032632">
    <property type="entry name" value="Peptidase_M16_M"/>
</dbReference>
<evidence type="ECO:0000256" key="7">
    <source>
        <dbReference type="ARBA" id="ARBA00022723"/>
    </source>
</evidence>
<evidence type="ECO:0000256" key="10">
    <source>
        <dbReference type="ARBA" id="ARBA00023049"/>
    </source>
</evidence>
<sequence length="949" mass="106843">MHTRHFLLLKPIATLLLIFSAVSLTFASEINKSPNDVREYESITLANNLTVLLISDPNTDKAAVSMDISIGSAANPENRAGLAHFLEHMLFLGTTKYPDAGEYQAYIQSHGGSHNAFTALTNTNYFFDINASDLDPALDRFSQFFISPLFSEEYTDRERHAVNSEYSAKIRDDGRRIYAASQQAMNPDHPASRFAVGNLETLSNDTEGALRNELLSFYQTYYSANRMRLVILGKEPVKQLEAMAKAHFSTIENTNAPLFKITQPQYLKNNLPLEISITTLKDTRSLSMSFPTPSNHPYWQSKPLHLFSSLIGYEGEGSLLALLKDKGWATGLGASPGQDFDSESSFHVQISLTPAGLKHTDDIVSLFFSFVNDLKITGISEALYNEERLLSEQQFRFLAEQEPIHYVTQLTQSMQDYPEAHWLDAPYLLERYDTAIFNQFIQSIRPDNMVLSRQAQELDTDSTEYYYNSTYQIKPIAAQRITRWNQAGEEDNLHIRQLNPFVAEHVEIKPQPAQTTLQSTLKPMRIDTGKDGVSLWHLQDATFNVPKADFYFTLLSPLAREGAAATVGLSLYADMISDELNKSLYDAGMAGLSARIYSHQRGLSVRISGFDDKISVLSELIAKTLRSPQLSPSRFDRVLRDYQEQLKNAEKDKPYSQLFRVGSEILMHDSTLDELQQVAANYTLKQLSTLIERLYQSAELRVLSHGNLTAKEASKMTTSLLDQLETIHTANVAPQVNALSLTPGEIQQQTLNIEHNDSATILYLQGSDKSFQTRGAVALLSEILSAPFYTQLRTEQQLGYIVFATPMPLRQLPGLALVVQSPTASPEKIQNSMQDFLTSFSQQLSTLNDIQIDQFKSSVNARINAQERQLQERTNRFWQEIDQDETNFDSQQQLTKAINQLTRQDLIMNFGALLRRQMVLQSSGAGLIQEQTAKNQQNITVPVPEISPK</sequence>
<evidence type="ECO:0000256" key="11">
    <source>
        <dbReference type="ARBA" id="ARBA00029597"/>
    </source>
</evidence>
<dbReference type="FunFam" id="3.30.830.10:FF:000012">
    <property type="entry name" value="Protease 3"/>
    <property type="match status" value="1"/>
</dbReference>
<dbReference type="Proteomes" id="UP000185999">
    <property type="component" value="Unassembled WGS sequence"/>
</dbReference>
<dbReference type="RefSeq" id="WP_054339863.1">
    <property type="nucleotide sequence ID" value="NZ_FTOE01000010.1"/>
</dbReference>
<dbReference type="GO" id="GO:0004222">
    <property type="term" value="F:metalloendopeptidase activity"/>
    <property type="evidence" value="ECO:0007669"/>
    <property type="project" value="UniProtKB-EC"/>
</dbReference>
<evidence type="ECO:0000259" key="16">
    <source>
        <dbReference type="Pfam" id="PF05193"/>
    </source>
</evidence>
<evidence type="ECO:0000259" key="18">
    <source>
        <dbReference type="Pfam" id="PF22456"/>
    </source>
</evidence>
<comment type="function">
    <text evidence="2">Endopeptidase that degrades small peptides of less than 7 kDa, such as glucagon and insulin.</text>
</comment>
<dbReference type="InterPro" id="IPR050626">
    <property type="entry name" value="Peptidase_M16"/>
</dbReference>
<dbReference type="InterPro" id="IPR007863">
    <property type="entry name" value="Peptidase_M16_C"/>
</dbReference>
<dbReference type="STRING" id="619304.SAMN05421760_11026"/>
<dbReference type="GO" id="GO:0006508">
    <property type="term" value="P:proteolysis"/>
    <property type="evidence" value="ECO:0007669"/>
    <property type="project" value="UniProtKB-KW"/>
</dbReference>
<feature type="domain" description="Peptidase M16 N-terminal" evidence="15">
    <location>
        <begin position="51"/>
        <end position="181"/>
    </location>
</feature>
<dbReference type="Pfam" id="PF16187">
    <property type="entry name" value="Peptidase_M16_M"/>
    <property type="match status" value="1"/>
</dbReference>
<evidence type="ECO:0000256" key="5">
    <source>
        <dbReference type="ARBA" id="ARBA00017565"/>
    </source>
</evidence>
<feature type="domain" description="Peptidase M16 middle/third" evidence="17">
    <location>
        <begin position="395"/>
        <end position="670"/>
    </location>
</feature>
<evidence type="ECO:0000313" key="19">
    <source>
        <dbReference type="EMBL" id="SIS99133.1"/>
    </source>
</evidence>
<evidence type="ECO:0000256" key="3">
    <source>
        <dbReference type="ARBA" id="ARBA00007261"/>
    </source>
</evidence>
<dbReference type="PANTHER" id="PTHR43690">
    <property type="entry name" value="NARDILYSIN"/>
    <property type="match status" value="1"/>
</dbReference>
<dbReference type="EMBL" id="FTOE01000010">
    <property type="protein sequence ID" value="SIS99133.1"/>
    <property type="molecule type" value="Genomic_DNA"/>
</dbReference>
<dbReference type="SUPFAM" id="SSF63411">
    <property type="entry name" value="LuxS/MPP-like metallohydrolase"/>
    <property type="match status" value="4"/>
</dbReference>
<dbReference type="InterPro" id="IPR011249">
    <property type="entry name" value="Metalloenz_LuxS/M16"/>
</dbReference>
<feature type="domain" description="Coenzyme PQQ synthesis protein F-like C-terminal lobe" evidence="18">
    <location>
        <begin position="779"/>
        <end position="878"/>
    </location>
</feature>